<dbReference type="PANTHER" id="PTHR19300">
    <property type="entry name" value="BETA-1,4-GALACTOSYLTRANSFERASE"/>
    <property type="match status" value="1"/>
</dbReference>
<evidence type="ECO:0000259" key="12">
    <source>
        <dbReference type="Pfam" id="PF02709"/>
    </source>
</evidence>
<dbReference type="SUPFAM" id="SSF53448">
    <property type="entry name" value="Nucleotide-diphospho-sugar transferases"/>
    <property type="match status" value="1"/>
</dbReference>
<evidence type="ECO:0000256" key="10">
    <source>
        <dbReference type="ARBA" id="ARBA00023180"/>
    </source>
</evidence>
<dbReference type="Pfam" id="PF13733">
    <property type="entry name" value="Glyco_transf_7N"/>
    <property type="match status" value="1"/>
</dbReference>
<name>A0A5E4N5F1_9HEMI</name>
<keyword evidence="10 11" id="KW-0325">Glycoprotein</keyword>
<comment type="cofactor">
    <cofactor evidence="11">
        <name>Mn(2+)</name>
        <dbReference type="ChEBI" id="CHEBI:29035"/>
    </cofactor>
</comment>
<dbReference type="UniPathway" id="UPA00378"/>
<dbReference type="CDD" id="cd00899">
    <property type="entry name" value="b4GalT"/>
    <property type="match status" value="1"/>
</dbReference>
<dbReference type="Pfam" id="PF02709">
    <property type="entry name" value="Glyco_transf_7C"/>
    <property type="match status" value="1"/>
</dbReference>
<dbReference type="InterPro" id="IPR003859">
    <property type="entry name" value="Galactosyl_T"/>
</dbReference>
<evidence type="ECO:0000313" key="15">
    <source>
        <dbReference type="Proteomes" id="UP000325440"/>
    </source>
</evidence>
<dbReference type="GO" id="GO:0005794">
    <property type="term" value="C:Golgi apparatus"/>
    <property type="evidence" value="ECO:0007669"/>
    <property type="project" value="TreeGrafter"/>
</dbReference>
<dbReference type="Proteomes" id="UP000325440">
    <property type="component" value="Unassembled WGS sequence"/>
</dbReference>
<dbReference type="GO" id="GO:0006688">
    <property type="term" value="P:glycosphingolipid biosynthetic process"/>
    <property type="evidence" value="ECO:0007669"/>
    <property type="project" value="TreeGrafter"/>
</dbReference>
<evidence type="ECO:0000256" key="7">
    <source>
        <dbReference type="ARBA" id="ARBA00022968"/>
    </source>
</evidence>
<keyword evidence="11" id="KW-0464">Manganese</keyword>
<dbReference type="GO" id="GO:0005975">
    <property type="term" value="P:carbohydrate metabolic process"/>
    <property type="evidence" value="ECO:0007669"/>
    <property type="project" value="InterPro"/>
</dbReference>
<evidence type="ECO:0000256" key="1">
    <source>
        <dbReference type="ARBA" id="ARBA00004606"/>
    </source>
</evidence>
<sequence length="438" mass="50354">MVVVRVQRPRVSRHTPAAKVWAWSVKVLPFLLVLLVVVAMCVIAITRAPALQKRNSKSNNIHAAKLKPNPGSSVPNNDFQFERLLNSKPPSVNSFVAELKNEATGYCVDKLSEFHRNLEKARVISEGLEPCQPKLWCPKIPPVLYGIEQLDSAAINMSEEEIVDAVGTMGFGGSWAPEDCKARHSVCIIIPYRDRKDHLWTLLYRLIPVLKRQQLDFKIFVVEQVSNVTFNKGAIMNAAFLTVYRSYGLRGDNDWDRGLYGCYVFHDVDMLPEDDRNMYSCPEYPRHLSVAVNEFKYQLPYHQLVGGVFSIRPEHFFLVNGYSNLFWGWGGEDDDMGYRLEQVGLPITRPPEHLGRYTMVKHVKRKPLAHAVRLKLVYTSQKRFRSDGLNTLKYEVFRIDTEKLYTRILVDVGDMPDYVRSFEVKRTNAASPFKRKWT</sequence>
<dbReference type="EMBL" id="CABPRJ010001436">
    <property type="protein sequence ID" value="VVC36778.1"/>
    <property type="molecule type" value="Genomic_DNA"/>
</dbReference>
<dbReference type="InterPro" id="IPR027995">
    <property type="entry name" value="Galactosyl_T_N"/>
</dbReference>
<protein>
    <recommendedName>
        <fullName evidence="11">Beta-1,4-N-acetylgalactosaminyltransferase</fullName>
        <ecNumber evidence="11">2.4.1.-</ecNumber>
    </recommendedName>
    <alternativeName>
        <fullName evidence="11">Beta-4-GalNAcT</fullName>
    </alternativeName>
</protein>
<feature type="domain" description="Galactosyltransferase N-terminal" evidence="13">
    <location>
        <begin position="137"/>
        <end position="282"/>
    </location>
</feature>
<dbReference type="InterPro" id="IPR027791">
    <property type="entry name" value="Galactosyl_T_C"/>
</dbReference>
<reference evidence="14 15" key="1">
    <citation type="submission" date="2019-08" db="EMBL/GenBank/DDBJ databases">
        <authorList>
            <person name="Alioto T."/>
            <person name="Alioto T."/>
            <person name="Gomez Garrido J."/>
        </authorList>
    </citation>
    <scope>NUCLEOTIDE SEQUENCE [LARGE SCALE GENOMIC DNA]</scope>
</reference>
<dbReference type="OrthoDB" id="10038994at2759"/>
<evidence type="ECO:0000256" key="3">
    <source>
        <dbReference type="ARBA" id="ARBA00005735"/>
    </source>
</evidence>
<organism evidence="14 15">
    <name type="scientific">Cinara cedri</name>
    <dbReference type="NCBI Taxonomy" id="506608"/>
    <lineage>
        <taxon>Eukaryota</taxon>
        <taxon>Metazoa</taxon>
        <taxon>Ecdysozoa</taxon>
        <taxon>Arthropoda</taxon>
        <taxon>Hexapoda</taxon>
        <taxon>Insecta</taxon>
        <taxon>Pterygota</taxon>
        <taxon>Neoptera</taxon>
        <taxon>Paraneoptera</taxon>
        <taxon>Hemiptera</taxon>
        <taxon>Sternorrhyncha</taxon>
        <taxon>Aphidomorpha</taxon>
        <taxon>Aphidoidea</taxon>
        <taxon>Aphididae</taxon>
        <taxon>Lachninae</taxon>
        <taxon>Cinara</taxon>
    </lineage>
</organism>
<dbReference type="AlphaFoldDB" id="A0A5E4N5F1"/>
<dbReference type="EC" id="2.4.1.-" evidence="11"/>
<evidence type="ECO:0000259" key="13">
    <source>
        <dbReference type="Pfam" id="PF13733"/>
    </source>
</evidence>
<keyword evidence="5 11" id="KW-0808">Transferase</keyword>
<feature type="transmembrane region" description="Helical" evidence="11">
    <location>
        <begin position="20"/>
        <end position="45"/>
    </location>
</feature>
<keyword evidence="7 11" id="KW-0735">Signal-anchor</keyword>
<dbReference type="GO" id="GO:0046872">
    <property type="term" value="F:metal ion binding"/>
    <property type="evidence" value="ECO:0007669"/>
    <property type="project" value="UniProtKB-UniRule"/>
</dbReference>
<evidence type="ECO:0000313" key="14">
    <source>
        <dbReference type="EMBL" id="VVC36778.1"/>
    </source>
</evidence>
<dbReference type="GO" id="GO:0033842">
    <property type="term" value="F:N-acetyl-beta-glucosaminyl-derivative 4-beta-N-acetylgalactosaminyltransferase activity"/>
    <property type="evidence" value="ECO:0007669"/>
    <property type="project" value="TreeGrafter"/>
</dbReference>
<comment type="subcellular location">
    <subcellularLocation>
        <location evidence="1 11">Membrane</location>
        <topology evidence="1 11">Single-pass type II membrane protein</topology>
    </subcellularLocation>
</comment>
<feature type="domain" description="Galactosyltransferase C-terminal" evidence="12">
    <location>
        <begin position="286"/>
        <end position="362"/>
    </location>
</feature>
<keyword evidence="4 11" id="KW-0328">Glycosyltransferase</keyword>
<evidence type="ECO:0000256" key="11">
    <source>
        <dbReference type="RuleBase" id="RU368121"/>
    </source>
</evidence>
<dbReference type="PRINTS" id="PR02050">
    <property type="entry name" value="B14GALTRFASE"/>
</dbReference>
<keyword evidence="6 11" id="KW-0812">Transmembrane</keyword>
<keyword evidence="11" id="KW-0479">Metal-binding</keyword>
<gene>
    <name evidence="14" type="ORF">CINCED_3A013088</name>
</gene>
<dbReference type="GO" id="GO:0016020">
    <property type="term" value="C:membrane"/>
    <property type="evidence" value="ECO:0007669"/>
    <property type="project" value="UniProtKB-SubCell"/>
</dbReference>
<evidence type="ECO:0000256" key="9">
    <source>
        <dbReference type="ARBA" id="ARBA00023136"/>
    </source>
</evidence>
<evidence type="ECO:0000256" key="2">
    <source>
        <dbReference type="ARBA" id="ARBA00004922"/>
    </source>
</evidence>
<keyword evidence="15" id="KW-1185">Reference proteome</keyword>
<proteinExistence type="inferred from homology"/>
<evidence type="ECO:0000256" key="8">
    <source>
        <dbReference type="ARBA" id="ARBA00022989"/>
    </source>
</evidence>
<dbReference type="PANTHER" id="PTHR19300:SF57">
    <property type="entry name" value="BETA-1,4-N-ACETYLGALACTOSAMINYLTRANSFERASE"/>
    <property type="match status" value="1"/>
</dbReference>
<keyword evidence="8 11" id="KW-1133">Transmembrane helix</keyword>
<comment type="function">
    <text evidence="11">Catalyzes the transfer of galactose onto proteins or lipids.</text>
</comment>
<dbReference type="InterPro" id="IPR029044">
    <property type="entry name" value="Nucleotide-diphossugar_trans"/>
</dbReference>
<comment type="pathway">
    <text evidence="2 11">Protein modification; protein glycosylation.</text>
</comment>
<comment type="similarity">
    <text evidence="3 11">Belongs to the glycosyltransferase 7 family.</text>
</comment>
<evidence type="ECO:0000256" key="4">
    <source>
        <dbReference type="ARBA" id="ARBA00022676"/>
    </source>
</evidence>
<accession>A0A5E4N5F1</accession>
<keyword evidence="9 11" id="KW-0472">Membrane</keyword>
<dbReference type="Gene3D" id="3.90.550.10">
    <property type="entry name" value="Spore Coat Polysaccharide Biosynthesis Protein SpsA, Chain A"/>
    <property type="match status" value="1"/>
</dbReference>
<evidence type="ECO:0000256" key="5">
    <source>
        <dbReference type="ARBA" id="ARBA00022679"/>
    </source>
</evidence>
<evidence type="ECO:0000256" key="6">
    <source>
        <dbReference type="ARBA" id="ARBA00022692"/>
    </source>
</evidence>
<dbReference type="GO" id="GO:0008378">
    <property type="term" value="F:galactosyltransferase activity"/>
    <property type="evidence" value="ECO:0007669"/>
    <property type="project" value="TreeGrafter"/>
</dbReference>